<feature type="region of interest" description="Disordered" evidence="2">
    <location>
        <begin position="38"/>
        <end position="70"/>
    </location>
</feature>
<keyword evidence="1" id="KW-0175">Coiled coil</keyword>
<reference evidence="4" key="1">
    <citation type="journal article" date="2013" name="Genome Announc.">
        <title>Genome sequence of the food spoilage yeast Zygosaccharomyces bailii CLIB 213(T).</title>
        <authorList>
            <person name="Galeote V."/>
            <person name="Bigey F."/>
            <person name="Devillers H."/>
            <person name="Neuveglise C."/>
            <person name="Dequin S."/>
        </authorList>
    </citation>
    <scope>NUCLEOTIDE SEQUENCE [LARGE SCALE GENOMIC DNA]</scope>
    <source>
        <strain evidence="4">CLIB 213 / ATCC 58445 / CBS 680 / CCRC 21525 / NBRC 1098 / NCYC 1416 / NRRL Y-2227</strain>
    </source>
</reference>
<name>A0A8J2X3R6_ZYGB2</name>
<proteinExistence type="predicted"/>
<feature type="compositionally biased region" description="Pro residues" evidence="2">
    <location>
        <begin position="135"/>
        <end position="149"/>
    </location>
</feature>
<dbReference type="OrthoDB" id="4036034at2759"/>
<evidence type="ECO:0000256" key="2">
    <source>
        <dbReference type="SAM" id="MobiDB-lite"/>
    </source>
</evidence>
<evidence type="ECO:0000256" key="1">
    <source>
        <dbReference type="SAM" id="Coils"/>
    </source>
</evidence>
<dbReference type="EMBL" id="HG316462">
    <property type="protein sequence ID" value="CDF90998.1"/>
    <property type="molecule type" value="Genomic_DNA"/>
</dbReference>
<evidence type="ECO:0000313" key="3">
    <source>
        <dbReference type="EMBL" id="CDF90998.1"/>
    </source>
</evidence>
<feature type="region of interest" description="Disordered" evidence="2">
    <location>
        <begin position="131"/>
        <end position="165"/>
    </location>
</feature>
<keyword evidence="4" id="KW-1185">Reference proteome</keyword>
<feature type="compositionally biased region" description="Basic and acidic residues" evidence="2">
    <location>
        <begin position="39"/>
        <end position="48"/>
    </location>
</feature>
<feature type="coiled-coil region" evidence="1">
    <location>
        <begin position="83"/>
        <end position="131"/>
    </location>
</feature>
<accession>A0A8J2X3R6</accession>
<dbReference type="AlphaFoldDB" id="A0A8J2X3R6"/>
<organism evidence="3 4">
    <name type="scientific">Zygosaccharomyces bailii (strain CLIB 213 / ATCC 58445 / CBS 680 / BCRC 21525 / NBRC 1098 / NCYC 1416 / NRRL Y-2227)</name>
    <dbReference type="NCBI Taxonomy" id="1333698"/>
    <lineage>
        <taxon>Eukaryota</taxon>
        <taxon>Fungi</taxon>
        <taxon>Dikarya</taxon>
        <taxon>Ascomycota</taxon>
        <taxon>Saccharomycotina</taxon>
        <taxon>Saccharomycetes</taxon>
        <taxon>Saccharomycetales</taxon>
        <taxon>Saccharomycetaceae</taxon>
        <taxon>Zygosaccharomyces</taxon>
    </lineage>
</organism>
<evidence type="ECO:0000313" key="4">
    <source>
        <dbReference type="Proteomes" id="UP000019375"/>
    </source>
</evidence>
<protein>
    <submittedName>
        <fullName evidence="3">ZYBA0S09-02520g1_1</fullName>
    </submittedName>
</protein>
<feature type="compositionally biased region" description="Basic and acidic residues" evidence="2">
    <location>
        <begin position="56"/>
        <end position="65"/>
    </location>
</feature>
<dbReference type="Proteomes" id="UP000019375">
    <property type="component" value="Unassembled WGS sequence"/>
</dbReference>
<gene>
    <name evidence="3" type="ORF">BN860_02520g</name>
</gene>
<sequence length="177" mass="20904">MAEITREFFERPENDDTLQNIRRQYLESKRNLQDLMMKQGDEETKIRTEFVSSSKPPREPEKKPVPSDSLMMMNEIRSLRSLVYEQQAQMRRLQADLQSHKNAEFELQHNFTQLQSQVRVLETDLAAMRRNYMSPQPPQPPAPYVPPSHYPEYRSPLDSPIMDDNTTRLIRISGPRK</sequence>